<evidence type="ECO:0000313" key="2">
    <source>
        <dbReference type="EMBL" id="CDP30115.1"/>
    </source>
</evidence>
<dbReference type="RefSeq" id="XP_001904811.1">
    <property type="nucleotide sequence ID" value="XM_001904776.1"/>
</dbReference>
<dbReference type="EMBL" id="CU633865">
    <property type="protein sequence ID" value="CAP64718.1"/>
    <property type="molecule type" value="Genomic_DNA"/>
</dbReference>
<reference evidence="3" key="3">
    <citation type="journal article" date="2014" name="Genetics">
        <title>Maintaining two mating types: Structure of the mating type locus and its role in heterokaryosis in Podospora anserina.</title>
        <authorList>
            <person name="Grognet P."/>
            <person name="Bidard F."/>
            <person name="Kuchly C."/>
            <person name="Tong L.C.H."/>
            <person name="Coppin E."/>
            <person name="Benkhali J.A."/>
            <person name="Couloux A."/>
            <person name="Wincker P."/>
            <person name="Debuchy R."/>
            <person name="Silar P."/>
        </authorList>
    </citation>
    <scope>GENOME REANNOTATION</scope>
    <source>
        <strain evidence="3">S / ATCC MYA-4624 / DSM 980 / FGSC 10383</strain>
    </source>
</reference>
<dbReference type="InterPro" id="IPR011990">
    <property type="entry name" value="TPR-like_helical_dom_sf"/>
</dbReference>
<dbReference type="HOGENOM" id="CLU_1230358_0_0_1"/>
<evidence type="ECO:0000313" key="1">
    <source>
        <dbReference type="EMBL" id="CAP64718.1"/>
    </source>
</evidence>
<sequence length="225" mass="25410">MNQLELVDSGDDPYDDLVPFEAYTRGMQALRDNHRTYTDSVIHLTPRMAAKDASARKQALVFQWDIVQVYERKDPILTRDVRGLYLQTLKLAKALNEDQDNKDLLDQALGYLQWVLGDCAKKLGEANNFAREVVLEMGRANLARGELEEGTEQIGTVVDVRTAQYGEDHVDTLVALEMEAEGAWEMGLQARALDCLKDCIEEAKALVRFEAWVYQENARTLADVG</sequence>
<dbReference type="KEGG" id="pan:PODANSg1833"/>
<gene>
    <name evidence="1" type="ORF">PODANS_5_9856</name>
</gene>
<evidence type="ECO:0000313" key="3">
    <source>
        <dbReference type="Proteomes" id="UP000001197"/>
    </source>
</evidence>
<dbReference type="EMBL" id="FO904940">
    <property type="protein sequence ID" value="CDP30115.1"/>
    <property type="molecule type" value="Genomic_DNA"/>
</dbReference>
<dbReference type="Gene3D" id="1.25.40.10">
    <property type="entry name" value="Tetratricopeptide repeat domain"/>
    <property type="match status" value="1"/>
</dbReference>
<proteinExistence type="predicted"/>
<keyword evidence="3" id="KW-1185">Reference proteome</keyword>
<name>B2AL80_PODAN</name>
<reference evidence="1" key="2">
    <citation type="submission" date="2008-07" db="EMBL/GenBank/DDBJ databases">
        <authorList>
            <person name="Genoscope - CEA"/>
        </authorList>
    </citation>
    <scope>NUCLEOTIDE SEQUENCE</scope>
    <source>
        <strain evidence="1">S mat+</strain>
    </source>
</reference>
<reference evidence="2" key="4">
    <citation type="submission" date="2015-04" db="EMBL/GenBank/DDBJ databases">
        <title>Maintaining two mating types: Structure of the mating type locus and its role in heterokaryosis in Podospora anserina.</title>
        <authorList>
            <person name="Grognet P."/>
            <person name="Bidard F."/>
            <person name="Kuchly C."/>
            <person name="Chan Ho Tong L."/>
            <person name="Coppin E."/>
            <person name="Ait Benkhali J."/>
            <person name="Couloux A."/>
            <person name="Wincker P."/>
            <person name="Debuchy R."/>
            <person name="Silar P."/>
        </authorList>
    </citation>
    <scope>NUCLEOTIDE SEQUENCE</scope>
</reference>
<dbReference type="VEuPathDB" id="FungiDB:PODANS_5_9856"/>
<dbReference type="AlphaFoldDB" id="B2AL80"/>
<organism evidence="1">
    <name type="scientific">Podospora anserina (strain S / ATCC MYA-4624 / DSM 980 / FGSC 10383)</name>
    <name type="common">Pleurage anserina</name>
    <dbReference type="NCBI Taxonomy" id="515849"/>
    <lineage>
        <taxon>Eukaryota</taxon>
        <taxon>Fungi</taxon>
        <taxon>Dikarya</taxon>
        <taxon>Ascomycota</taxon>
        <taxon>Pezizomycotina</taxon>
        <taxon>Sordariomycetes</taxon>
        <taxon>Sordariomycetidae</taxon>
        <taxon>Sordariales</taxon>
        <taxon>Podosporaceae</taxon>
        <taxon>Podospora</taxon>
        <taxon>Podospora anserina</taxon>
    </lineage>
</organism>
<dbReference type="Proteomes" id="UP000001197">
    <property type="component" value="Chromosome 5"/>
</dbReference>
<dbReference type="GeneID" id="6188724"/>
<accession>B2AL80</accession>
<protein>
    <submittedName>
        <fullName evidence="1">Podospora anserina S mat+ genomic DNA chromosome 5, supercontig 9</fullName>
    </submittedName>
</protein>
<reference evidence="1 3" key="1">
    <citation type="journal article" date="2008" name="Genome Biol.">
        <title>The genome sequence of the model ascomycete fungus Podospora anserina.</title>
        <authorList>
            <person name="Espagne E."/>
            <person name="Lespinet O."/>
            <person name="Malagnac F."/>
            <person name="Da Silva C."/>
            <person name="Jaillon O."/>
            <person name="Porcel B.M."/>
            <person name="Couloux A."/>
            <person name="Aury J.-M."/>
            <person name="Segurens B."/>
            <person name="Poulain J."/>
            <person name="Anthouard V."/>
            <person name="Grossetete S."/>
            <person name="Khalili H."/>
            <person name="Coppin E."/>
            <person name="Dequard-Chablat M."/>
            <person name="Picard M."/>
            <person name="Contamine V."/>
            <person name="Arnaise S."/>
            <person name="Bourdais A."/>
            <person name="Berteaux-Lecellier V."/>
            <person name="Gautheret D."/>
            <person name="de Vries R.P."/>
            <person name="Battaglia E."/>
            <person name="Coutinho P.M."/>
            <person name="Danchin E.G.J."/>
            <person name="Henrissat B."/>
            <person name="El Khoury R."/>
            <person name="Sainsard-Chanet A."/>
            <person name="Boivin A."/>
            <person name="Pinan-Lucarre B."/>
            <person name="Sellem C.H."/>
            <person name="Debuchy R."/>
            <person name="Wincker P."/>
            <person name="Weissenbach J."/>
            <person name="Silar P."/>
        </authorList>
    </citation>
    <scope>NUCLEOTIDE SEQUENCE [LARGE SCALE GENOMIC DNA]</scope>
    <source>
        <strain evidence="3">S / ATCC MYA-4624 / DSM 980 / FGSC 10383</strain>
        <strain evidence="1">S mat+</strain>
    </source>
</reference>